<feature type="transmembrane region" description="Helical" evidence="1">
    <location>
        <begin position="155"/>
        <end position="175"/>
    </location>
</feature>
<feature type="transmembrane region" description="Helical" evidence="1">
    <location>
        <begin position="96"/>
        <end position="116"/>
    </location>
</feature>
<accession>A0A936NFP0</accession>
<name>A0A936NFP0_9ACTN</name>
<feature type="transmembrane region" description="Helical" evidence="1">
    <location>
        <begin position="319"/>
        <end position="338"/>
    </location>
</feature>
<proteinExistence type="predicted"/>
<dbReference type="EMBL" id="JADJZA010000008">
    <property type="protein sequence ID" value="MBK9298102.1"/>
    <property type="molecule type" value="Genomic_DNA"/>
</dbReference>
<organism evidence="2 3">
    <name type="scientific">Candidatus Neomicrothrix subdominans</name>
    <dbReference type="NCBI Taxonomy" id="2954438"/>
    <lineage>
        <taxon>Bacteria</taxon>
        <taxon>Bacillati</taxon>
        <taxon>Actinomycetota</taxon>
        <taxon>Acidimicrobiia</taxon>
        <taxon>Acidimicrobiales</taxon>
        <taxon>Microthrixaceae</taxon>
        <taxon>Candidatus Neomicrothrix</taxon>
    </lineage>
</organism>
<feature type="transmembrane region" description="Helical" evidence="1">
    <location>
        <begin position="66"/>
        <end position="84"/>
    </location>
</feature>
<dbReference type="PANTHER" id="PTHR36840">
    <property type="entry name" value="BLL5714 PROTEIN"/>
    <property type="match status" value="1"/>
</dbReference>
<feature type="transmembrane region" description="Helical" evidence="1">
    <location>
        <begin position="37"/>
        <end position="54"/>
    </location>
</feature>
<gene>
    <name evidence="2" type="ORF">IPN02_14965</name>
</gene>
<comment type="caution">
    <text evidence="2">The sequence shown here is derived from an EMBL/GenBank/DDBJ whole genome shotgun (WGS) entry which is preliminary data.</text>
</comment>
<dbReference type="AlphaFoldDB" id="A0A936NFP0"/>
<evidence type="ECO:0000313" key="3">
    <source>
        <dbReference type="Proteomes" id="UP000727993"/>
    </source>
</evidence>
<sequence>MSEPPTTRPRGDSRWWFRPPRRHGEVLAHRTVSYLELFYDLVFVVLIAQISRSLAGDVTWVGVRDFLIVFALIWIAWVNGTLYHDLHGREDGRSRTYIFAQVSLLVLLSVFTVQAAEDPSDGRGFAIVFTLLVMLIAWQWFEVRRFDTPEWRPVAGRYVQGIVIIAVIVAISAALDNQDVRLALWGIAVGLSLAGNLVMTLRPRSDQMVQATRVTESLAERFGLFTIIVLGEVVVGVANGLAASEHDFRTIATGLIALSIGFGFWWNYFDFVGGRVPGVGRARVAWMYGHLPLAIGISATGAGMIGLVEHAGNGRTPTATAWLISASTATVALSIAVLTKTIDAHPGRRLVPLTLAVAAGASLIAGAARPAPWLLALILSGLLFAVWLEAFARHVRGGTMISDHR</sequence>
<feature type="transmembrane region" description="Helical" evidence="1">
    <location>
        <begin position="350"/>
        <end position="367"/>
    </location>
</feature>
<keyword evidence="1" id="KW-0472">Membrane</keyword>
<keyword evidence="1" id="KW-1133">Transmembrane helix</keyword>
<keyword evidence="1" id="KW-0812">Transmembrane</keyword>
<feature type="transmembrane region" description="Helical" evidence="1">
    <location>
        <begin position="287"/>
        <end position="307"/>
    </location>
</feature>
<dbReference type="Pfam" id="PF06772">
    <property type="entry name" value="LtrA"/>
    <property type="match status" value="1"/>
</dbReference>
<feature type="transmembrane region" description="Helical" evidence="1">
    <location>
        <begin position="373"/>
        <end position="392"/>
    </location>
</feature>
<evidence type="ECO:0000313" key="2">
    <source>
        <dbReference type="EMBL" id="MBK9298102.1"/>
    </source>
</evidence>
<evidence type="ECO:0000256" key="1">
    <source>
        <dbReference type="SAM" id="Phobius"/>
    </source>
</evidence>
<feature type="transmembrane region" description="Helical" evidence="1">
    <location>
        <begin position="181"/>
        <end position="201"/>
    </location>
</feature>
<feature type="transmembrane region" description="Helical" evidence="1">
    <location>
        <begin position="248"/>
        <end position="266"/>
    </location>
</feature>
<dbReference type="PANTHER" id="PTHR36840:SF1">
    <property type="entry name" value="BLL5714 PROTEIN"/>
    <property type="match status" value="1"/>
</dbReference>
<feature type="transmembrane region" description="Helical" evidence="1">
    <location>
        <begin position="122"/>
        <end position="143"/>
    </location>
</feature>
<protein>
    <submittedName>
        <fullName evidence="2">Low temperature requirement protein A</fullName>
    </submittedName>
</protein>
<dbReference type="Proteomes" id="UP000727993">
    <property type="component" value="Unassembled WGS sequence"/>
</dbReference>
<reference evidence="2 3" key="1">
    <citation type="submission" date="2020-10" db="EMBL/GenBank/DDBJ databases">
        <title>Connecting structure to function with the recovery of over 1000 high-quality activated sludge metagenome-assembled genomes encoding full-length rRNA genes using long-read sequencing.</title>
        <authorList>
            <person name="Singleton C.M."/>
            <person name="Petriglieri F."/>
            <person name="Kristensen J.M."/>
            <person name="Kirkegaard R.H."/>
            <person name="Michaelsen T.Y."/>
            <person name="Andersen M.H."/>
            <person name="Karst S.M."/>
            <person name="Dueholm M.S."/>
            <person name="Nielsen P.H."/>
            <person name="Albertsen M."/>
        </authorList>
    </citation>
    <scope>NUCLEOTIDE SEQUENCE [LARGE SCALE GENOMIC DNA]</scope>
    <source>
        <strain evidence="2">Lyne_18-Q3-R50-59_MAXAC.006</strain>
    </source>
</reference>
<feature type="transmembrane region" description="Helical" evidence="1">
    <location>
        <begin position="222"/>
        <end position="242"/>
    </location>
</feature>
<dbReference type="InterPro" id="IPR010640">
    <property type="entry name" value="Low_temperature_requirement_A"/>
</dbReference>